<sequence>MVTGRKLVGSLSLTVLQSLCCIMAKDWFRSSNVDRGHRAGAQKYILSGPKSLVSASTYLFSPEPSIYLCVNERYFVNFLRTFCVIVLIEHKKMKD</sequence>
<organism evidence="2 3">
    <name type="scientific">Populus trichocarpa</name>
    <name type="common">Western balsam poplar</name>
    <name type="synonym">Populus balsamifera subsp. trichocarpa</name>
    <dbReference type="NCBI Taxonomy" id="3694"/>
    <lineage>
        <taxon>Eukaryota</taxon>
        <taxon>Viridiplantae</taxon>
        <taxon>Streptophyta</taxon>
        <taxon>Embryophyta</taxon>
        <taxon>Tracheophyta</taxon>
        <taxon>Spermatophyta</taxon>
        <taxon>Magnoliopsida</taxon>
        <taxon>eudicotyledons</taxon>
        <taxon>Gunneridae</taxon>
        <taxon>Pentapetalae</taxon>
        <taxon>rosids</taxon>
        <taxon>fabids</taxon>
        <taxon>Malpighiales</taxon>
        <taxon>Salicaceae</taxon>
        <taxon>Saliceae</taxon>
        <taxon>Populus</taxon>
    </lineage>
</organism>
<gene>
    <name evidence="2" type="ORF">POPTR_019G035900</name>
</gene>
<protein>
    <recommendedName>
        <fullName evidence="4">Secreted protein</fullName>
    </recommendedName>
</protein>
<feature type="signal peptide" evidence="1">
    <location>
        <begin position="1"/>
        <end position="24"/>
    </location>
</feature>
<proteinExistence type="predicted"/>
<dbReference type="AlphaFoldDB" id="A0A3N7GCJ8"/>
<evidence type="ECO:0000313" key="3">
    <source>
        <dbReference type="Proteomes" id="UP000006729"/>
    </source>
</evidence>
<dbReference type="InParanoid" id="A0A3N7GCJ8"/>
<accession>A0A3N7GCJ8</accession>
<keyword evidence="3" id="KW-1185">Reference proteome</keyword>
<keyword evidence="1" id="KW-0732">Signal</keyword>
<evidence type="ECO:0000313" key="2">
    <source>
        <dbReference type="EMBL" id="RQP03371.1"/>
    </source>
</evidence>
<evidence type="ECO:0008006" key="4">
    <source>
        <dbReference type="Google" id="ProtNLM"/>
    </source>
</evidence>
<dbReference type="Proteomes" id="UP000006729">
    <property type="component" value="Chromosome 19"/>
</dbReference>
<dbReference type="EMBL" id="CM009308">
    <property type="protein sequence ID" value="RQP03371.1"/>
    <property type="molecule type" value="Genomic_DNA"/>
</dbReference>
<feature type="chain" id="PRO_5017977246" description="Secreted protein" evidence="1">
    <location>
        <begin position="25"/>
        <end position="95"/>
    </location>
</feature>
<evidence type="ECO:0000256" key="1">
    <source>
        <dbReference type="SAM" id="SignalP"/>
    </source>
</evidence>
<name>A0A3N7GCJ8_POPTR</name>
<reference evidence="2 3" key="1">
    <citation type="journal article" date="2006" name="Science">
        <title>The genome of black cottonwood, Populus trichocarpa (Torr. &amp; Gray).</title>
        <authorList>
            <person name="Tuskan G.A."/>
            <person name="Difazio S."/>
            <person name="Jansson S."/>
            <person name="Bohlmann J."/>
            <person name="Grigoriev I."/>
            <person name="Hellsten U."/>
            <person name="Putnam N."/>
            <person name="Ralph S."/>
            <person name="Rombauts S."/>
            <person name="Salamov A."/>
            <person name="Schein J."/>
            <person name="Sterck L."/>
            <person name="Aerts A."/>
            <person name="Bhalerao R.R."/>
            <person name="Bhalerao R.P."/>
            <person name="Blaudez D."/>
            <person name="Boerjan W."/>
            <person name="Brun A."/>
            <person name="Brunner A."/>
            <person name="Busov V."/>
            <person name="Campbell M."/>
            <person name="Carlson J."/>
            <person name="Chalot M."/>
            <person name="Chapman J."/>
            <person name="Chen G.L."/>
            <person name="Cooper D."/>
            <person name="Coutinho P.M."/>
            <person name="Couturier J."/>
            <person name="Covert S."/>
            <person name="Cronk Q."/>
            <person name="Cunningham R."/>
            <person name="Davis J."/>
            <person name="Degroeve S."/>
            <person name="Dejardin A."/>
            <person name="Depamphilis C."/>
            <person name="Detter J."/>
            <person name="Dirks B."/>
            <person name="Dubchak I."/>
            <person name="Duplessis S."/>
            <person name="Ehlting J."/>
            <person name="Ellis B."/>
            <person name="Gendler K."/>
            <person name="Goodstein D."/>
            <person name="Gribskov M."/>
            <person name="Grimwood J."/>
            <person name="Groover A."/>
            <person name="Gunter L."/>
            <person name="Hamberger B."/>
            <person name="Heinze B."/>
            <person name="Helariutta Y."/>
            <person name="Henrissat B."/>
            <person name="Holligan D."/>
            <person name="Holt R."/>
            <person name="Huang W."/>
            <person name="Islam-Faridi N."/>
            <person name="Jones S."/>
            <person name="Jones-Rhoades M."/>
            <person name="Jorgensen R."/>
            <person name="Joshi C."/>
            <person name="Kangasjarvi J."/>
            <person name="Karlsson J."/>
            <person name="Kelleher C."/>
            <person name="Kirkpatrick R."/>
            <person name="Kirst M."/>
            <person name="Kohler A."/>
            <person name="Kalluri U."/>
            <person name="Larimer F."/>
            <person name="Leebens-Mack J."/>
            <person name="Leple J.C."/>
            <person name="Locascio P."/>
            <person name="Lou Y."/>
            <person name="Lucas S."/>
            <person name="Martin F."/>
            <person name="Montanini B."/>
            <person name="Napoli C."/>
            <person name="Nelson D.R."/>
            <person name="Nelson C."/>
            <person name="Nieminen K."/>
            <person name="Nilsson O."/>
            <person name="Pereda V."/>
            <person name="Peter G."/>
            <person name="Philippe R."/>
            <person name="Pilate G."/>
            <person name="Poliakov A."/>
            <person name="Razumovskaya J."/>
            <person name="Richardson P."/>
            <person name="Rinaldi C."/>
            <person name="Ritland K."/>
            <person name="Rouze P."/>
            <person name="Ryaboy D."/>
            <person name="Schmutz J."/>
            <person name="Schrader J."/>
            <person name="Segerman B."/>
            <person name="Shin H."/>
            <person name="Siddiqui A."/>
            <person name="Sterky F."/>
            <person name="Terry A."/>
            <person name="Tsai C.J."/>
            <person name="Uberbacher E."/>
            <person name="Unneberg P."/>
            <person name="Vahala J."/>
            <person name="Wall K."/>
            <person name="Wessler S."/>
            <person name="Yang G."/>
            <person name="Yin T."/>
            <person name="Douglas C."/>
            <person name="Marra M."/>
            <person name="Sandberg G."/>
            <person name="Van de Peer Y."/>
            <person name="Rokhsar D."/>
        </authorList>
    </citation>
    <scope>NUCLEOTIDE SEQUENCE [LARGE SCALE GENOMIC DNA]</scope>
    <source>
        <strain evidence="3">cv. Nisqually</strain>
    </source>
</reference>